<evidence type="ECO:0000259" key="7">
    <source>
        <dbReference type="Pfam" id="PF04952"/>
    </source>
</evidence>
<keyword evidence="4 5" id="KW-0862">Zinc</keyword>
<feature type="binding site" evidence="5">
    <location>
        <position position="75"/>
    </location>
    <ligand>
        <name>Zn(2+)</name>
        <dbReference type="ChEBI" id="CHEBI:29105"/>
    </ligand>
</feature>
<evidence type="ECO:0000256" key="1">
    <source>
        <dbReference type="ARBA" id="ARBA00022503"/>
    </source>
</evidence>
<evidence type="ECO:0000256" key="6">
    <source>
        <dbReference type="NCBIfam" id="TIGR03242"/>
    </source>
</evidence>
<sequence>MTDTNLSARQALFGTSTDFLAHTLEHATQSIESRSARLEDGTTVIMHELGVLEFVPVTSSNSIKPIKLILSAGIHGNETAPIEFCNQLINEAIDGLYSVKVPTLFIFGHPQAMVAGERFIEHNLNRLFCGTHASATYCDSIEGKRAALIEHHVKLFVKQGGEHLVNHYDLHTAIRSSVFERFAIYPYIAGRTTNPTQLQFLAFSDIEAFLFQTAPATTFSSHTAENYAAESFTVELGKVRPFGQNPDFKYRAITDNLRLRLKGRWPQPRRAEHRVQCFIATHEIINTGKDFVLHIPEDVSNFREYPKGSLIWEDNERSYRVKDQVEYIVFPNSKVGVGQRAGIMLRLVNMGEAPDQSTSPVVH</sequence>
<comment type="function">
    <text evidence="5">Transforms N(2)-succinylglutamate into succinate and glutamate.</text>
</comment>
<evidence type="ECO:0000259" key="8">
    <source>
        <dbReference type="Pfam" id="PF24827"/>
    </source>
</evidence>
<evidence type="ECO:0000313" key="9">
    <source>
        <dbReference type="EMBL" id="UZW74073.1"/>
    </source>
</evidence>
<dbReference type="EC" id="3.5.1.96" evidence="5 6"/>
<proteinExistence type="inferred from homology"/>
<dbReference type="AlphaFoldDB" id="A0A9E8HJZ1"/>
<organism evidence="9 10">
    <name type="scientific">Alkalimarinus sediminis</name>
    <dbReference type="NCBI Taxonomy" id="1632866"/>
    <lineage>
        <taxon>Bacteria</taxon>
        <taxon>Pseudomonadati</taxon>
        <taxon>Pseudomonadota</taxon>
        <taxon>Gammaproteobacteria</taxon>
        <taxon>Alteromonadales</taxon>
        <taxon>Alteromonadaceae</taxon>
        <taxon>Alkalimarinus</taxon>
    </lineage>
</organism>
<comment type="similarity">
    <text evidence="5">Belongs to the AspA/AstE family. Succinylglutamate desuccinylase subfamily.</text>
</comment>
<feature type="active site" evidence="5">
    <location>
        <position position="235"/>
    </location>
</feature>
<dbReference type="GO" id="GO:0009017">
    <property type="term" value="F:succinylglutamate desuccinylase activity"/>
    <property type="evidence" value="ECO:0007669"/>
    <property type="project" value="UniProtKB-UniRule"/>
</dbReference>
<dbReference type="RefSeq" id="WP_251811325.1">
    <property type="nucleotide sequence ID" value="NZ_CP101527.1"/>
</dbReference>
<evidence type="ECO:0000256" key="4">
    <source>
        <dbReference type="ARBA" id="ARBA00022833"/>
    </source>
</evidence>
<dbReference type="GO" id="GO:0019544">
    <property type="term" value="P:L-arginine catabolic process to L-glutamate"/>
    <property type="evidence" value="ECO:0007669"/>
    <property type="project" value="UniProtKB-UniRule"/>
</dbReference>
<dbReference type="InterPro" id="IPR016681">
    <property type="entry name" value="SuccinylGlu_desuccinylase"/>
</dbReference>
<reference evidence="9" key="1">
    <citation type="submission" date="2022-07" db="EMBL/GenBank/DDBJ databases">
        <title>Alkalimarinus sp. nov., isolated from gut of a Alitta virens.</title>
        <authorList>
            <person name="Yang A.I."/>
            <person name="Shin N.-R."/>
        </authorList>
    </citation>
    <scope>NUCLEOTIDE SEQUENCE</scope>
    <source>
        <strain evidence="9">FA028</strain>
    </source>
</reference>
<keyword evidence="2 5" id="KW-0479">Metal-binding</keyword>
<feature type="domain" description="Succinylglutamate desuccinylase/Aspartoacylase catalytic" evidence="8">
    <location>
        <begin position="67"/>
        <end position="253"/>
    </location>
</feature>
<dbReference type="GO" id="GO:0019545">
    <property type="term" value="P:L-arginine catabolic process to succinate"/>
    <property type="evidence" value="ECO:0007669"/>
    <property type="project" value="UniProtKB-UniRule"/>
</dbReference>
<dbReference type="NCBIfam" id="NF003706">
    <property type="entry name" value="PRK05324.1"/>
    <property type="match status" value="1"/>
</dbReference>
<gene>
    <name evidence="5 9" type="primary">astE</name>
    <name evidence="9" type="ORF">NNL22_13705</name>
</gene>
<dbReference type="NCBIfam" id="TIGR03242">
    <property type="entry name" value="arg_catab_astE"/>
    <property type="match status" value="1"/>
</dbReference>
<evidence type="ECO:0000256" key="5">
    <source>
        <dbReference type="HAMAP-Rule" id="MF_00767"/>
    </source>
</evidence>
<dbReference type="Proteomes" id="UP001164472">
    <property type="component" value="Chromosome"/>
</dbReference>
<feature type="domain" description="AstE/AspA barrel-sandwich hybrid" evidence="7">
    <location>
        <begin position="274"/>
        <end position="346"/>
    </location>
</feature>
<keyword evidence="1 5" id="KW-0056">Arginine metabolism</keyword>
<comment type="catalytic activity">
    <reaction evidence="5">
        <text>N-succinyl-L-glutamate + H2O = L-glutamate + succinate</text>
        <dbReference type="Rhea" id="RHEA:15169"/>
        <dbReference type="ChEBI" id="CHEBI:15377"/>
        <dbReference type="ChEBI" id="CHEBI:29985"/>
        <dbReference type="ChEBI" id="CHEBI:30031"/>
        <dbReference type="ChEBI" id="CHEBI:58763"/>
        <dbReference type="EC" id="3.5.1.96"/>
    </reaction>
</comment>
<feature type="binding site" evidence="5">
    <location>
        <position position="78"/>
    </location>
    <ligand>
        <name>Zn(2+)</name>
        <dbReference type="ChEBI" id="CHEBI:29105"/>
    </ligand>
</feature>
<keyword evidence="3 5" id="KW-0378">Hydrolase</keyword>
<feature type="binding site" evidence="5">
    <location>
        <position position="171"/>
    </location>
    <ligand>
        <name>Zn(2+)</name>
        <dbReference type="ChEBI" id="CHEBI:29105"/>
    </ligand>
</feature>
<dbReference type="EMBL" id="CP101527">
    <property type="protein sequence ID" value="UZW74073.1"/>
    <property type="molecule type" value="Genomic_DNA"/>
</dbReference>
<dbReference type="PANTHER" id="PTHR15162">
    <property type="entry name" value="ASPARTOACYLASE"/>
    <property type="match status" value="1"/>
</dbReference>
<dbReference type="Gene3D" id="3.40.630.10">
    <property type="entry name" value="Zn peptidases"/>
    <property type="match status" value="1"/>
</dbReference>
<dbReference type="PANTHER" id="PTHR15162:SF7">
    <property type="entry name" value="SUCCINYLGLUTAMATE DESUCCINYLASE"/>
    <property type="match status" value="1"/>
</dbReference>
<dbReference type="InterPro" id="IPR007036">
    <property type="entry name" value="Aste_AspA_hybrid_dom"/>
</dbReference>
<evidence type="ECO:0000313" key="10">
    <source>
        <dbReference type="Proteomes" id="UP001164472"/>
    </source>
</evidence>
<dbReference type="InterPro" id="IPR050178">
    <property type="entry name" value="AspA/AstE_fam"/>
</dbReference>
<comment type="cofactor">
    <cofactor evidence="5">
        <name>Zn(2+)</name>
        <dbReference type="ChEBI" id="CHEBI:29105"/>
    </cofactor>
    <text evidence="5">Binds 1 zinc ion per subunit.</text>
</comment>
<dbReference type="Pfam" id="PF04952">
    <property type="entry name" value="AstE_AspA_hybrid"/>
    <property type="match status" value="1"/>
</dbReference>
<keyword evidence="10" id="KW-1185">Reference proteome</keyword>
<dbReference type="KEGG" id="asem:NNL22_13705"/>
<evidence type="ECO:0000256" key="3">
    <source>
        <dbReference type="ARBA" id="ARBA00022801"/>
    </source>
</evidence>
<dbReference type="GO" id="GO:0016788">
    <property type="term" value="F:hydrolase activity, acting on ester bonds"/>
    <property type="evidence" value="ECO:0007669"/>
    <property type="project" value="UniProtKB-UniRule"/>
</dbReference>
<protein>
    <recommendedName>
        <fullName evidence="5 6">Succinylglutamate desuccinylase</fullName>
        <ecNumber evidence="5 6">3.5.1.96</ecNumber>
    </recommendedName>
</protein>
<dbReference type="InterPro" id="IPR055438">
    <property type="entry name" value="AstE_AspA_cat"/>
</dbReference>
<dbReference type="Pfam" id="PF24827">
    <property type="entry name" value="AstE_AspA_cat"/>
    <property type="match status" value="1"/>
</dbReference>
<evidence type="ECO:0000256" key="2">
    <source>
        <dbReference type="ARBA" id="ARBA00022723"/>
    </source>
</evidence>
<accession>A0A9E8HJZ1</accession>
<dbReference type="SUPFAM" id="SSF53187">
    <property type="entry name" value="Zn-dependent exopeptidases"/>
    <property type="match status" value="1"/>
</dbReference>
<comment type="pathway">
    <text evidence="5">Amino-acid degradation; L-arginine degradation via AST pathway; L-glutamate and succinate from L-arginine: step 5/5.</text>
</comment>
<name>A0A9E8HJZ1_9ALTE</name>
<dbReference type="HAMAP" id="MF_00767">
    <property type="entry name" value="Arg_catab_AstE"/>
    <property type="match status" value="1"/>
</dbReference>
<dbReference type="CDD" id="cd03855">
    <property type="entry name" value="M14_ASTE"/>
    <property type="match status" value="1"/>
</dbReference>
<dbReference type="GO" id="GO:0008270">
    <property type="term" value="F:zinc ion binding"/>
    <property type="evidence" value="ECO:0007669"/>
    <property type="project" value="UniProtKB-UniRule"/>
</dbReference>